<feature type="signal peptide" evidence="9">
    <location>
        <begin position="1"/>
        <end position="28"/>
    </location>
</feature>
<dbReference type="GO" id="GO:0016020">
    <property type="term" value="C:membrane"/>
    <property type="evidence" value="ECO:0007669"/>
    <property type="project" value="UniProtKB-SubCell"/>
</dbReference>
<dbReference type="GO" id="GO:0005794">
    <property type="term" value="C:Golgi apparatus"/>
    <property type="evidence" value="ECO:0007669"/>
    <property type="project" value="TreeGrafter"/>
</dbReference>
<evidence type="ECO:0000256" key="6">
    <source>
        <dbReference type="SAM" id="Coils"/>
    </source>
</evidence>
<feature type="transmembrane region" description="Helical" evidence="8">
    <location>
        <begin position="409"/>
        <end position="427"/>
    </location>
</feature>
<evidence type="ECO:0000256" key="7">
    <source>
        <dbReference type="SAM" id="MobiDB-lite"/>
    </source>
</evidence>
<evidence type="ECO:0000256" key="2">
    <source>
        <dbReference type="ARBA" id="ARBA00009190"/>
    </source>
</evidence>
<dbReference type="GO" id="GO:0032468">
    <property type="term" value="P:Golgi calcium ion homeostasis"/>
    <property type="evidence" value="ECO:0007669"/>
    <property type="project" value="TreeGrafter"/>
</dbReference>
<comment type="subcellular location">
    <subcellularLocation>
        <location evidence="1">Membrane</location>
        <topology evidence="1">Multi-pass membrane protein</topology>
    </subcellularLocation>
</comment>
<accession>A0A7S0X4F2</accession>
<feature type="chain" id="PRO_5030691107" description="GDT1 family protein" evidence="9">
    <location>
        <begin position="29"/>
        <end position="446"/>
    </location>
</feature>
<feature type="transmembrane region" description="Helical" evidence="8">
    <location>
        <begin position="377"/>
        <end position="397"/>
    </location>
</feature>
<feature type="region of interest" description="Disordered" evidence="7">
    <location>
        <begin position="30"/>
        <end position="52"/>
    </location>
</feature>
<feature type="coiled-coil region" evidence="6">
    <location>
        <begin position="300"/>
        <end position="331"/>
    </location>
</feature>
<evidence type="ECO:0000256" key="3">
    <source>
        <dbReference type="ARBA" id="ARBA00022692"/>
    </source>
</evidence>
<name>A0A7S0X4F2_9CHLO</name>
<dbReference type="PANTHER" id="PTHR12608">
    <property type="entry name" value="TRANSMEMBRANE PROTEIN HTP-1 RELATED"/>
    <property type="match status" value="1"/>
</dbReference>
<feature type="transmembrane region" description="Helical" evidence="8">
    <location>
        <begin position="248"/>
        <end position="274"/>
    </location>
</feature>
<dbReference type="GO" id="GO:0005384">
    <property type="term" value="F:manganese ion transmembrane transporter activity"/>
    <property type="evidence" value="ECO:0007669"/>
    <property type="project" value="TreeGrafter"/>
</dbReference>
<evidence type="ECO:0000256" key="5">
    <source>
        <dbReference type="ARBA" id="ARBA00023136"/>
    </source>
</evidence>
<evidence type="ECO:0000256" key="4">
    <source>
        <dbReference type="ARBA" id="ARBA00022989"/>
    </source>
</evidence>
<sequence length="446" mass="47241">MFRATPRLALLAGALVLVLALVAPGAAAVESGHSMGRQGQTEGGLSARRSLRSSDDDAGALGHFEVLKKHAHTVRALFKPKGLAADADAAPSDISDTDTSDASVSAAATGDAEGVPVGAQAALDLVAAETKKDENLLSEIQAQRSADAMVLDNVKDEQGAMAVELVTMAKQLTRLEGALGRLEKYEGVRTGKSAPSSNGGEGGTADWFSDKTTFGAGLVQSFLVIVFIEIGDRTFFIAALMSVRHNQFIVFCGAFLALATMTVISTVMGVAAPLFLPRWLVHWGAVVLFIFYGVTMLYNARFMSDQVSEELEEVEEELEEMSEKAKSARKDKDVERPWYDGIVSPILLQAFTLTFLAEWGDRSQIATIAMGADYNPWGIIVGASLGHGVATSGACIGGRMVAKKISERSIAVAGGLIFLVFGVLAIFDDPSADYNTALPKWMTGNA</sequence>
<keyword evidence="6" id="KW-0175">Coiled coil</keyword>
<dbReference type="PANTHER" id="PTHR12608:SF1">
    <property type="entry name" value="TRANSMEMBRANE PROTEIN 165"/>
    <property type="match status" value="1"/>
</dbReference>
<feature type="compositionally biased region" description="Low complexity" evidence="7">
    <location>
        <begin position="100"/>
        <end position="111"/>
    </location>
</feature>
<proteinExistence type="inferred from homology"/>
<evidence type="ECO:0000256" key="9">
    <source>
        <dbReference type="SAM" id="SignalP"/>
    </source>
</evidence>
<dbReference type="InterPro" id="IPR001727">
    <property type="entry name" value="GDT1-like"/>
</dbReference>
<feature type="transmembrane region" description="Helical" evidence="8">
    <location>
        <begin position="338"/>
        <end position="357"/>
    </location>
</feature>
<feature type="transmembrane region" description="Helical" evidence="8">
    <location>
        <begin position="218"/>
        <end position="241"/>
    </location>
</feature>
<dbReference type="AlphaFoldDB" id="A0A7S0X4F2"/>
<dbReference type="EMBL" id="HBFC01006750">
    <property type="protein sequence ID" value="CAD8701113.1"/>
    <property type="molecule type" value="Transcribed_RNA"/>
</dbReference>
<organism evidence="10">
    <name type="scientific">Mantoniella antarctica</name>
    <dbReference type="NCBI Taxonomy" id="81844"/>
    <lineage>
        <taxon>Eukaryota</taxon>
        <taxon>Viridiplantae</taxon>
        <taxon>Chlorophyta</taxon>
        <taxon>Mamiellophyceae</taxon>
        <taxon>Mamiellales</taxon>
        <taxon>Mamiellaceae</taxon>
        <taxon>Mantoniella</taxon>
    </lineage>
</organism>
<feature type="transmembrane region" description="Helical" evidence="8">
    <location>
        <begin position="280"/>
        <end position="298"/>
    </location>
</feature>
<evidence type="ECO:0000256" key="1">
    <source>
        <dbReference type="ARBA" id="ARBA00004141"/>
    </source>
</evidence>
<reference evidence="10" key="1">
    <citation type="submission" date="2021-01" db="EMBL/GenBank/DDBJ databases">
        <authorList>
            <person name="Corre E."/>
            <person name="Pelletier E."/>
            <person name="Niang G."/>
            <person name="Scheremetjew M."/>
            <person name="Finn R."/>
            <person name="Kale V."/>
            <person name="Holt S."/>
            <person name="Cochrane G."/>
            <person name="Meng A."/>
            <person name="Brown T."/>
            <person name="Cohen L."/>
        </authorList>
    </citation>
    <scope>NUCLEOTIDE SEQUENCE</scope>
    <source>
        <strain evidence="10">SL-175</strain>
    </source>
</reference>
<comment type="similarity">
    <text evidence="2">Belongs to the GDT1 family.</text>
</comment>
<keyword evidence="9" id="KW-0732">Signal</keyword>
<evidence type="ECO:0000256" key="8">
    <source>
        <dbReference type="SAM" id="Phobius"/>
    </source>
</evidence>
<keyword evidence="5 8" id="KW-0472">Membrane</keyword>
<feature type="region of interest" description="Disordered" evidence="7">
    <location>
        <begin position="88"/>
        <end position="111"/>
    </location>
</feature>
<gene>
    <name evidence="10" type="ORF">MANT1106_LOCUS3795</name>
</gene>
<dbReference type="GO" id="GO:0015085">
    <property type="term" value="F:calcium ion transmembrane transporter activity"/>
    <property type="evidence" value="ECO:0007669"/>
    <property type="project" value="TreeGrafter"/>
</dbReference>
<evidence type="ECO:0008006" key="11">
    <source>
        <dbReference type="Google" id="ProtNLM"/>
    </source>
</evidence>
<keyword evidence="4 8" id="KW-1133">Transmembrane helix</keyword>
<protein>
    <recommendedName>
        <fullName evidence="11">GDT1 family protein</fullName>
    </recommendedName>
</protein>
<evidence type="ECO:0000313" key="10">
    <source>
        <dbReference type="EMBL" id="CAD8701113.1"/>
    </source>
</evidence>
<keyword evidence="3 8" id="KW-0812">Transmembrane</keyword>
<dbReference type="Pfam" id="PF01169">
    <property type="entry name" value="GDT1"/>
    <property type="match status" value="2"/>
</dbReference>
<dbReference type="GO" id="GO:0032472">
    <property type="term" value="P:Golgi calcium ion transport"/>
    <property type="evidence" value="ECO:0007669"/>
    <property type="project" value="TreeGrafter"/>
</dbReference>